<dbReference type="AlphaFoldDB" id="A1ZFV4"/>
<dbReference type="eggNOG" id="COG0564">
    <property type="taxonomic scope" value="Bacteria"/>
</dbReference>
<comment type="similarity">
    <text evidence="1">Belongs to the pseudouridine synthase RluA family.</text>
</comment>
<dbReference type="Gene3D" id="3.30.2350.10">
    <property type="entry name" value="Pseudouridine synthase"/>
    <property type="match status" value="1"/>
</dbReference>
<dbReference type="InterPro" id="IPR020103">
    <property type="entry name" value="PsdUridine_synth_cat_dom_sf"/>
</dbReference>
<dbReference type="InterPro" id="IPR006145">
    <property type="entry name" value="PsdUridine_synth_RsuA/RluA"/>
</dbReference>
<dbReference type="GO" id="GO:0001522">
    <property type="term" value="P:pseudouridine synthesis"/>
    <property type="evidence" value="ECO:0007669"/>
    <property type="project" value="InterPro"/>
</dbReference>
<evidence type="ECO:0000259" key="3">
    <source>
        <dbReference type="Pfam" id="PF00849"/>
    </source>
</evidence>
<dbReference type="Pfam" id="PF00849">
    <property type="entry name" value="PseudoU_synth_2"/>
    <property type="match status" value="1"/>
</dbReference>
<proteinExistence type="inferred from homology"/>
<reference evidence="4 5" key="1">
    <citation type="submission" date="2007-01" db="EMBL/GenBank/DDBJ databases">
        <authorList>
            <person name="Haygood M."/>
            <person name="Podell S."/>
            <person name="Anderson C."/>
            <person name="Hopkinson B."/>
            <person name="Roe K."/>
            <person name="Barbeau K."/>
            <person name="Gaasterland T."/>
            <person name="Ferriera S."/>
            <person name="Johnson J."/>
            <person name="Kravitz S."/>
            <person name="Beeson K."/>
            <person name="Sutton G."/>
            <person name="Rogers Y.-H."/>
            <person name="Friedman R."/>
            <person name="Frazier M."/>
            <person name="Venter J.C."/>
        </authorList>
    </citation>
    <scope>NUCLEOTIDE SEQUENCE [LARGE SCALE GENOMIC DNA]</scope>
    <source>
        <strain evidence="4 5">ATCC 23134</strain>
    </source>
</reference>
<dbReference type="OrthoDB" id="9807829at2"/>
<dbReference type="CDD" id="cd02869">
    <property type="entry name" value="PseudoU_synth_RluA_like"/>
    <property type="match status" value="1"/>
</dbReference>
<organism evidence="4 5">
    <name type="scientific">Microscilla marina ATCC 23134</name>
    <dbReference type="NCBI Taxonomy" id="313606"/>
    <lineage>
        <taxon>Bacteria</taxon>
        <taxon>Pseudomonadati</taxon>
        <taxon>Bacteroidota</taxon>
        <taxon>Cytophagia</taxon>
        <taxon>Cytophagales</taxon>
        <taxon>Microscillaceae</taxon>
        <taxon>Microscilla</taxon>
    </lineage>
</organism>
<dbReference type="PANTHER" id="PTHR21600">
    <property type="entry name" value="MITOCHONDRIAL RNA PSEUDOURIDINE SYNTHASE"/>
    <property type="match status" value="1"/>
</dbReference>
<evidence type="ECO:0000256" key="1">
    <source>
        <dbReference type="ARBA" id="ARBA00010876"/>
    </source>
</evidence>
<comment type="caution">
    <text evidence="4">The sequence shown here is derived from an EMBL/GenBank/DDBJ whole genome shotgun (WGS) entry which is preliminary data.</text>
</comment>
<dbReference type="PANTHER" id="PTHR21600:SF83">
    <property type="entry name" value="PSEUDOURIDYLATE SYNTHASE RPUSD4, MITOCHONDRIAL"/>
    <property type="match status" value="1"/>
</dbReference>
<dbReference type="GO" id="GO:0009982">
    <property type="term" value="F:pseudouridine synthase activity"/>
    <property type="evidence" value="ECO:0007669"/>
    <property type="project" value="InterPro"/>
</dbReference>
<gene>
    <name evidence="4" type="ORF">M23134_01202</name>
</gene>
<sequence length="250" mass="28992">METFDAEKYYKHFQVLYEDNHLIIVNKKGGMLVQGDKTGDKTLGDWVKEYIKEKYDKPGAVFLGIPHRIDRPVSGIVILARTSKALERMNQLFKTRKIQKTYWAIVKRKPAEEEGKLVHWLKKDGAKNVVTAHDEPVDGAQKAETRYKVLGNLNDHWLLEVNPITGRPHQIRVQLASMGCPIRGDIKYGFPRKDPDKNIHLHARRVYFMHPVKKEPLVCIAGVPETQFWEQFLVFDDPSDVKNKNLDFLY</sequence>
<keyword evidence="5" id="KW-1185">Reference proteome</keyword>
<dbReference type="EMBL" id="AAWS01000005">
    <property type="protein sequence ID" value="EAY30878.1"/>
    <property type="molecule type" value="Genomic_DNA"/>
</dbReference>
<evidence type="ECO:0000313" key="5">
    <source>
        <dbReference type="Proteomes" id="UP000004095"/>
    </source>
</evidence>
<dbReference type="RefSeq" id="WP_002694589.1">
    <property type="nucleotide sequence ID" value="NZ_AAWS01000005.1"/>
</dbReference>
<dbReference type="Proteomes" id="UP000004095">
    <property type="component" value="Unassembled WGS sequence"/>
</dbReference>
<dbReference type="InterPro" id="IPR050188">
    <property type="entry name" value="RluA_PseudoU_synthase"/>
</dbReference>
<feature type="domain" description="Pseudouridine synthase RsuA/RluA-like" evidence="3">
    <location>
        <begin position="21"/>
        <end position="177"/>
    </location>
</feature>
<accession>A1ZFV4</accession>
<name>A1ZFV4_MICM2</name>
<dbReference type="GO" id="GO:0140098">
    <property type="term" value="F:catalytic activity, acting on RNA"/>
    <property type="evidence" value="ECO:0007669"/>
    <property type="project" value="UniProtKB-ARBA"/>
</dbReference>
<keyword evidence="2 4" id="KW-0413">Isomerase</keyword>
<dbReference type="SUPFAM" id="SSF55120">
    <property type="entry name" value="Pseudouridine synthase"/>
    <property type="match status" value="1"/>
</dbReference>
<dbReference type="EC" id="5.4.99.-" evidence="4"/>
<dbReference type="GO" id="GO:0003723">
    <property type="term" value="F:RNA binding"/>
    <property type="evidence" value="ECO:0007669"/>
    <property type="project" value="InterPro"/>
</dbReference>
<evidence type="ECO:0000256" key="2">
    <source>
        <dbReference type="ARBA" id="ARBA00023235"/>
    </source>
</evidence>
<protein>
    <submittedName>
        <fullName evidence="4">Ribosomal large subunit pseudouridine synthase C</fullName>
        <ecNumber evidence="4">5.4.99.-</ecNumber>
    </submittedName>
</protein>
<evidence type="ECO:0000313" key="4">
    <source>
        <dbReference type="EMBL" id="EAY30878.1"/>
    </source>
</evidence>
<dbReference type="GO" id="GO:0006396">
    <property type="term" value="P:RNA processing"/>
    <property type="evidence" value="ECO:0007669"/>
    <property type="project" value="UniProtKB-ARBA"/>
</dbReference>